<evidence type="ECO:0000259" key="10">
    <source>
        <dbReference type="PROSITE" id="PS50968"/>
    </source>
</evidence>
<evidence type="ECO:0000256" key="9">
    <source>
        <dbReference type="SAM" id="MobiDB-lite"/>
    </source>
</evidence>
<dbReference type="Pfam" id="PF00364">
    <property type="entry name" value="Biotin_lipoyl"/>
    <property type="match status" value="1"/>
</dbReference>
<evidence type="ECO:0000256" key="6">
    <source>
        <dbReference type="ARBA" id="ARBA00023160"/>
    </source>
</evidence>
<comment type="caution">
    <text evidence="11">The sequence shown here is derived from an EMBL/GenBank/DDBJ whole genome shotgun (WGS) entry which is preliminary data.</text>
</comment>
<dbReference type="SUPFAM" id="SSF51230">
    <property type="entry name" value="Single hybrid motif"/>
    <property type="match status" value="1"/>
</dbReference>
<evidence type="ECO:0000256" key="4">
    <source>
        <dbReference type="ARBA" id="ARBA00022832"/>
    </source>
</evidence>
<feature type="domain" description="Lipoyl-binding" evidence="10">
    <location>
        <begin position="90"/>
        <end position="166"/>
    </location>
</feature>
<keyword evidence="4 8" id="KW-0276">Fatty acid metabolism</keyword>
<dbReference type="PANTHER" id="PTHR45266:SF3">
    <property type="entry name" value="OXALOACETATE DECARBOXYLASE ALPHA CHAIN"/>
    <property type="match status" value="1"/>
</dbReference>
<accession>A0ABT1JGB0</accession>
<protein>
    <recommendedName>
        <fullName evidence="2 8">Biotin carboxyl carrier protein of acetyl-CoA carboxylase</fullName>
    </recommendedName>
</protein>
<keyword evidence="12" id="KW-1185">Reference proteome</keyword>
<dbReference type="PRINTS" id="PR01071">
    <property type="entry name" value="ACOABIOTINCC"/>
</dbReference>
<keyword evidence="5 8" id="KW-0443">Lipid metabolism</keyword>
<evidence type="ECO:0000256" key="1">
    <source>
        <dbReference type="ARBA" id="ARBA00005194"/>
    </source>
</evidence>
<feature type="compositionally biased region" description="Low complexity" evidence="9">
    <location>
        <begin position="70"/>
        <end position="87"/>
    </location>
</feature>
<comment type="function">
    <text evidence="8">This protein is a component of the acetyl coenzyme A carboxylase complex; first, biotin carboxylase catalyzes the carboxylation of the carrier protein and then the transcarboxylase transfers the carboxyl group to form malonyl-CoA.</text>
</comment>
<sequence length="170" mass="17283">MTALHTSEPISGNGGMGTTVTGCGGPAALDAAVRAVAETLRSSTGTPRRIRVRCGEASIEVDWRPGDGDGPPSASGATAPSGATPAAASGHVLTAPLVGTFYRAPEPGARPFVEVGDQVVVGQQVGIVEAMKLMNPLEADQAGRVTEILVGDAEPVEYGQPLLRVEPDEE</sequence>
<dbReference type="Proteomes" id="UP000791080">
    <property type="component" value="Unassembled WGS sequence"/>
</dbReference>
<feature type="region of interest" description="Disordered" evidence="9">
    <location>
        <begin position="61"/>
        <end position="87"/>
    </location>
</feature>
<reference evidence="11 12" key="1">
    <citation type="submission" date="2022-06" db="EMBL/GenBank/DDBJ databases">
        <title>Genomic Encyclopedia of Type Strains, Phase I: the one thousand microbial genomes (KMG-I) project.</title>
        <authorList>
            <person name="Kyrpides N."/>
        </authorList>
    </citation>
    <scope>NUCLEOTIDE SEQUENCE [LARGE SCALE GENOMIC DNA]</scope>
    <source>
        <strain evidence="11 12">DSM 43889</strain>
    </source>
</reference>
<dbReference type="InterPro" id="IPR001882">
    <property type="entry name" value="Biotin_BS"/>
</dbReference>
<evidence type="ECO:0000256" key="7">
    <source>
        <dbReference type="ARBA" id="ARBA00023267"/>
    </source>
</evidence>
<dbReference type="CDD" id="cd06850">
    <property type="entry name" value="biotinyl_domain"/>
    <property type="match status" value="1"/>
</dbReference>
<dbReference type="Gene3D" id="2.40.50.100">
    <property type="match status" value="1"/>
</dbReference>
<comment type="pathway">
    <text evidence="1 8">Lipid metabolism; fatty acid biosynthesis.</text>
</comment>
<evidence type="ECO:0000256" key="3">
    <source>
        <dbReference type="ARBA" id="ARBA00022516"/>
    </source>
</evidence>
<proteinExistence type="predicted"/>
<dbReference type="InterPro" id="IPR050709">
    <property type="entry name" value="Biotin_Carboxyl_Carrier/Decarb"/>
</dbReference>
<organism evidence="11 12">
    <name type="scientific">Actinoalloteichus caeruleus DSM 43889</name>
    <dbReference type="NCBI Taxonomy" id="1120930"/>
    <lineage>
        <taxon>Bacteria</taxon>
        <taxon>Bacillati</taxon>
        <taxon>Actinomycetota</taxon>
        <taxon>Actinomycetes</taxon>
        <taxon>Pseudonocardiales</taxon>
        <taxon>Pseudonocardiaceae</taxon>
        <taxon>Actinoalloteichus</taxon>
        <taxon>Actinoalloteichus cyanogriseus</taxon>
    </lineage>
</organism>
<evidence type="ECO:0000313" key="11">
    <source>
        <dbReference type="EMBL" id="MCP2331229.1"/>
    </source>
</evidence>
<dbReference type="NCBIfam" id="TIGR00531">
    <property type="entry name" value="BCCP"/>
    <property type="match status" value="1"/>
</dbReference>
<gene>
    <name evidence="11" type="ORF">G443_001499</name>
</gene>
<keyword evidence="6 8" id="KW-0275">Fatty acid biosynthesis</keyword>
<dbReference type="PANTHER" id="PTHR45266">
    <property type="entry name" value="OXALOACETATE DECARBOXYLASE ALPHA CHAIN"/>
    <property type="match status" value="1"/>
</dbReference>
<dbReference type="InterPro" id="IPR011053">
    <property type="entry name" value="Single_hybrid_motif"/>
</dbReference>
<dbReference type="EMBL" id="AUBJ02000001">
    <property type="protein sequence ID" value="MCP2331229.1"/>
    <property type="molecule type" value="Genomic_DNA"/>
</dbReference>
<evidence type="ECO:0000256" key="5">
    <source>
        <dbReference type="ARBA" id="ARBA00023098"/>
    </source>
</evidence>
<keyword evidence="7 8" id="KW-0092">Biotin</keyword>
<evidence type="ECO:0000313" key="12">
    <source>
        <dbReference type="Proteomes" id="UP000791080"/>
    </source>
</evidence>
<dbReference type="PROSITE" id="PS50968">
    <property type="entry name" value="BIOTINYL_LIPOYL"/>
    <property type="match status" value="1"/>
</dbReference>
<dbReference type="NCBIfam" id="NF005457">
    <property type="entry name" value="PRK07051.1"/>
    <property type="match status" value="1"/>
</dbReference>
<dbReference type="InterPro" id="IPR000089">
    <property type="entry name" value="Biotin_lipoyl"/>
</dbReference>
<dbReference type="InterPro" id="IPR001249">
    <property type="entry name" value="AcCoA_biotinCC"/>
</dbReference>
<keyword evidence="3 8" id="KW-0444">Lipid biosynthesis</keyword>
<evidence type="ECO:0000256" key="8">
    <source>
        <dbReference type="RuleBase" id="RU364072"/>
    </source>
</evidence>
<name>A0ABT1JGB0_ACTCY</name>
<dbReference type="RefSeq" id="WP_035292361.1">
    <property type="nucleotide sequence ID" value="NZ_AUBJ02000001.1"/>
</dbReference>
<dbReference type="PROSITE" id="PS00188">
    <property type="entry name" value="BIOTIN"/>
    <property type="match status" value="1"/>
</dbReference>
<evidence type="ECO:0000256" key="2">
    <source>
        <dbReference type="ARBA" id="ARBA00017562"/>
    </source>
</evidence>